<dbReference type="Gene3D" id="3.90.180.10">
    <property type="entry name" value="Medium-chain alcohol dehydrogenases, catalytic domain"/>
    <property type="match status" value="1"/>
</dbReference>
<name>A0ABS9HJ49_9CORY</name>
<dbReference type="EMBL" id="JAKJKU010000002">
    <property type="protein sequence ID" value="MCF6773867.1"/>
    <property type="molecule type" value="Genomic_DNA"/>
</dbReference>
<proteinExistence type="predicted"/>
<accession>A0ABS9HJ49</accession>
<dbReference type="RefSeq" id="WP_152646909.1">
    <property type="nucleotide sequence ID" value="NZ_JAFFSY010000004.1"/>
</dbReference>
<keyword evidence="2" id="KW-1185">Reference proteome</keyword>
<comment type="caution">
    <text evidence="1">The sequence shown here is derived from an EMBL/GenBank/DDBJ whole genome shotgun (WGS) entry which is preliminary data.</text>
</comment>
<evidence type="ECO:0000313" key="2">
    <source>
        <dbReference type="Proteomes" id="UP001200604"/>
    </source>
</evidence>
<protein>
    <recommendedName>
        <fullName evidence="3">Alcohol dehydrogenase-like C-terminal domain-containing protein</fullName>
    </recommendedName>
</protein>
<evidence type="ECO:0000313" key="1">
    <source>
        <dbReference type="EMBL" id="MCF6773867.1"/>
    </source>
</evidence>
<dbReference type="GeneID" id="92727168"/>
<dbReference type="Proteomes" id="UP001200604">
    <property type="component" value="Unassembled WGS sequence"/>
</dbReference>
<reference evidence="1 2" key="1">
    <citation type="submission" date="2022-01" db="EMBL/GenBank/DDBJ databases">
        <title>Identification and Characterization of Corynebacterium sp.</title>
        <authorList>
            <person name="Luo Q."/>
            <person name="Qu P."/>
            <person name="Chen Q."/>
        </authorList>
    </citation>
    <scope>NUCLEOTIDE SEQUENCE [LARGE SCALE GENOMIC DNA]</scope>
    <source>
        <strain evidence="1 2">MC-12</strain>
    </source>
</reference>
<gene>
    <name evidence="1" type="ORF">L3H44_05510</name>
</gene>
<sequence length="102" mass="10544">MTISGATGDLRNMQWWPGAPAIIPDHVSFASAAVVPFASLTACQAIERKSQVASSDTVTITGAGVGGESFAIQIAVNRGSHVVGVALGRCEDRVRSSVLTNF</sequence>
<evidence type="ECO:0008006" key="3">
    <source>
        <dbReference type="Google" id="ProtNLM"/>
    </source>
</evidence>
<dbReference type="SUPFAM" id="SSF51735">
    <property type="entry name" value="NAD(P)-binding Rossmann-fold domains"/>
    <property type="match status" value="1"/>
</dbReference>
<dbReference type="InterPro" id="IPR036291">
    <property type="entry name" value="NAD(P)-bd_dom_sf"/>
</dbReference>
<organism evidence="1 2">
    <name type="scientific">Corynebacterium parakroppenstedtii</name>
    <dbReference type="NCBI Taxonomy" id="2828363"/>
    <lineage>
        <taxon>Bacteria</taxon>
        <taxon>Bacillati</taxon>
        <taxon>Actinomycetota</taxon>
        <taxon>Actinomycetes</taxon>
        <taxon>Mycobacteriales</taxon>
        <taxon>Corynebacteriaceae</taxon>
        <taxon>Corynebacterium</taxon>
    </lineage>
</organism>
<dbReference type="Gene3D" id="3.40.50.720">
    <property type="entry name" value="NAD(P)-binding Rossmann-like Domain"/>
    <property type="match status" value="1"/>
</dbReference>